<dbReference type="AlphaFoldDB" id="A0A5M6DPV9"/>
<name>A0A5M6DPV9_9BACT</name>
<organism evidence="2 3">
    <name type="scientific">Adhaeribacter rhizoryzae</name>
    <dbReference type="NCBI Taxonomy" id="2607907"/>
    <lineage>
        <taxon>Bacteria</taxon>
        <taxon>Pseudomonadati</taxon>
        <taxon>Bacteroidota</taxon>
        <taxon>Cytophagia</taxon>
        <taxon>Cytophagales</taxon>
        <taxon>Hymenobacteraceae</taxon>
        <taxon>Adhaeribacter</taxon>
    </lineage>
</organism>
<evidence type="ECO:0000313" key="3">
    <source>
        <dbReference type="Proteomes" id="UP000323426"/>
    </source>
</evidence>
<protein>
    <recommendedName>
        <fullName evidence="1">Winged helix-turn helix domain-containing protein</fullName>
    </recommendedName>
</protein>
<sequence length="163" mass="18727">MRRINYEEAIKESVGELLILEKEQKQARLRDWVRFVRYLKAGQAKTQLQAGEMIGLQRRQSQQLWQQYAHHGLPGLLVLGYKGGWAKLSSTQQARLLQRLDQDDIATQGQLRDWLEQEMQVTYSQPGISVLLARLKVKLKTGRPVNVRKDVVGEAAFKKTSAK</sequence>
<dbReference type="SUPFAM" id="SSF46689">
    <property type="entry name" value="Homeodomain-like"/>
    <property type="match status" value="1"/>
</dbReference>
<evidence type="ECO:0000259" key="1">
    <source>
        <dbReference type="Pfam" id="PF13592"/>
    </source>
</evidence>
<reference evidence="2 3" key="1">
    <citation type="submission" date="2019-09" db="EMBL/GenBank/DDBJ databases">
        <title>Genome sequence and assembly of Adhaeribacter sp.</title>
        <authorList>
            <person name="Chhetri G."/>
        </authorList>
    </citation>
    <scope>NUCLEOTIDE SEQUENCE [LARGE SCALE GENOMIC DNA]</scope>
    <source>
        <strain evidence="2 3">DK36</strain>
    </source>
</reference>
<keyword evidence="3" id="KW-1185">Reference proteome</keyword>
<dbReference type="InterPro" id="IPR025959">
    <property type="entry name" value="Winged_HTH_dom"/>
</dbReference>
<dbReference type="RefSeq" id="WP_150086576.1">
    <property type="nucleotide sequence ID" value="NZ_VWSF01000001.1"/>
</dbReference>
<dbReference type="InterPro" id="IPR009057">
    <property type="entry name" value="Homeodomain-like_sf"/>
</dbReference>
<gene>
    <name evidence="2" type="ORF">F0145_02650</name>
</gene>
<accession>A0A5M6DPV9</accession>
<dbReference type="Pfam" id="PF13592">
    <property type="entry name" value="HTH_33"/>
    <property type="match status" value="1"/>
</dbReference>
<proteinExistence type="predicted"/>
<comment type="caution">
    <text evidence="2">The sequence shown here is derived from an EMBL/GenBank/DDBJ whole genome shotgun (WGS) entry which is preliminary data.</text>
</comment>
<evidence type="ECO:0000313" key="2">
    <source>
        <dbReference type="EMBL" id="KAA5549504.1"/>
    </source>
</evidence>
<dbReference type="EMBL" id="VWSF01000001">
    <property type="protein sequence ID" value="KAA5549504.1"/>
    <property type="molecule type" value="Genomic_DNA"/>
</dbReference>
<feature type="domain" description="Winged helix-turn helix" evidence="1">
    <location>
        <begin position="107"/>
        <end position="160"/>
    </location>
</feature>
<dbReference type="Proteomes" id="UP000323426">
    <property type="component" value="Unassembled WGS sequence"/>
</dbReference>